<dbReference type="NCBIfam" id="TIGR04226">
    <property type="entry name" value="RrgB_K2N_iso_D2"/>
    <property type="match status" value="1"/>
</dbReference>
<comment type="caution">
    <text evidence="9">The sequence shown here is derived from an EMBL/GenBank/DDBJ whole genome shotgun (WGS) entry which is preliminary data.</text>
</comment>
<keyword evidence="5" id="KW-0812">Transmembrane</keyword>
<feature type="domain" description="SpaA-like prealbumin fold" evidence="8">
    <location>
        <begin position="345"/>
        <end position="436"/>
    </location>
</feature>
<accession>A0A6N9Z455</accession>
<dbReference type="Gene3D" id="2.60.40.10">
    <property type="entry name" value="Immunoglobulins"/>
    <property type="match status" value="1"/>
</dbReference>
<feature type="chain" id="PRO_5027049922" evidence="6">
    <location>
        <begin position="30"/>
        <end position="500"/>
    </location>
</feature>
<evidence type="ECO:0000259" key="7">
    <source>
        <dbReference type="Pfam" id="PF00746"/>
    </source>
</evidence>
<feature type="transmembrane region" description="Helical" evidence="5">
    <location>
        <begin position="467"/>
        <end position="489"/>
    </location>
</feature>
<keyword evidence="1" id="KW-0134">Cell wall</keyword>
<evidence type="ECO:0000256" key="3">
    <source>
        <dbReference type="ARBA" id="ARBA00022729"/>
    </source>
</evidence>
<keyword evidence="4" id="KW-0572">Peptidoglycan-anchor</keyword>
<sequence length="500" mass="51808">MKLRKLFAGVAAAATLFGGLALGATTANAADADASATLTLRASNTTALQAADLTAYRIGSYSNLQYDADGKVSYVDVTAANDAVKNAAATAATALNKTDLGGYPDWVSFYAAQSSYAADLTQFAAELVKNPGADAIKNPTISEDGLTATFNNLESGWYLIKDANGNAVFVGTQAFNGNNYVDFAATTAANGVAYLKPTGTPAPGKTATQKTITVGDVIDYELTGKIPNWNGKDSYNYNFVDTPSDSLKINDKSVKVEIGGVTVYDDTATTPITHEGVTVTYPTADVKTLTIAIDAMKFTVGDAVEIDYKATAQAEPGNGQYVNDAKITGTVTSGNTEVTVKTTPFQFTKINAQNDGIDGVGFTIAPKAGTDTPALPANYNATVKSSTVDGEKGVVRFAGLADGTYTVTEDTPLAGYMNVTATFDVKIADGVATFTTTATSDPYNLVDEDNKTVLNVKSATELPLTGAAGTALFTMVGLLLAAAAGTVFVKSRSAKRALRA</sequence>
<dbReference type="AlphaFoldDB" id="A0A6N9Z455"/>
<evidence type="ECO:0000313" key="9">
    <source>
        <dbReference type="EMBL" id="NEG89449.1"/>
    </source>
</evidence>
<evidence type="ECO:0000256" key="4">
    <source>
        <dbReference type="ARBA" id="ARBA00023088"/>
    </source>
</evidence>
<evidence type="ECO:0000256" key="5">
    <source>
        <dbReference type="SAM" id="Phobius"/>
    </source>
</evidence>
<dbReference type="NCBIfam" id="TIGR01167">
    <property type="entry name" value="LPXTG_anchor"/>
    <property type="match status" value="1"/>
</dbReference>
<evidence type="ECO:0000256" key="1">
    <source>
        <dbReference type="ARBA" id="ARBA00022512"/>
    </source>
</evidence>
<protein>
    <submittedName>
        <fullName evidence="9">Isopeptide-forming domain-containing fimbrial protein</fullName>
    </submittedName>
</protein>
<feature type="domain" description="Gram-positive cocci surface proteins LPxTG" evidence="7">
    <location>
        <begin position="457"/>
        <end position="492"/>
    </location>
</feature>
<name>A0A6N9Z455_9BIFI</name>
<dbReference type="Pfam" id="PF00746">
    <property type="entry name" value="Gram_pos_anchor"/>
    <property type="match status" value="1"/>
</dbReference>
<dbReference type="InterPro" id="IPR019931">
    <property type="entry name" value="LPXTG_anchor"/>
</dbReference>
<evidence type="ECO:0000256" key="6">
    <source>
        <dbReference type="SAM" id="SignalP"/>
    </source>
</evidence>
<dbReference type="InterPro" id="IPR013783">
    <property type="entry name" value="Ig-like_fold"/>
</dbReference>
<dbReference type="Proteomes" id="UP000469194">
    <property type="component" value="Unassembled WGS sequence"/>
</dbReference>
<organism evidence="9 10">
    <name type="scientific">Bifidobacterium aerophilum</name>
    <dbReference type="NCBI Taxonomy" id="1798155"/>
    <lineage>
        <taxon>Bacteria</taxon>
        <taxon>Bacillati</taxon>
        <taxon>Actinomycetota</taxon>
        <taxon>Actinomycetes</taxon>
        <taxon>Bifidobacteriales</taxon>
        <taxon>Bifidobacteriaceae</taxon>
        <taxon>Bifidobacterium</taxon>
    </lineage>
</organism>
<keyword evidence="10" id="KW-1185">Reference proteome</keyword>
<reference evidence="9 10" key="1">
    <citation type="submission" date="2019-10" db="EMBL/GenBank/DDBJ databases">
        <title>Bifidobacterium from non-human primates.</title>
        <authorList>
            <person name="Modesto M."/>
        </authorList>
    </citation>
    <scope>NUCLEOTIDE SEQUENCE [LARGE SCALE GENOMIC DNA]</scope>
    <source>
        <strain evidence="9 10">TRE17</strain>
    </source>
</reference>
<feature type="signal peptide" evidence="6">
    <location>
        <begin position="1"/>
        <end position="29"/>
    </location>
</feature>
<dbReference type="InterPro" id="IPR041033">
    <property type="entry name" value="SpaA_PFL_dom_1"/>
</dbReference>
<dbReference type="RefSeq" id="WP_163230745.1">
    <property type="nucleotide sequence ID" value="NZ_WHZW01000009.1"/>
</dbReference>
<keyword evidence="3 6" id="KW-0732">Signal</keyword>
<evidence type="ECO:0000256" key="2">
    <source>
        <dbReference type="ARBA" id="ARBA00022525"/>
    </source>
</evidence>
<proteinExistence type="predicted"/>
<keyword evidence="5" id="KW-1133">Transmembrane helix</keyword>
<dbReference type="Gene3D" id="2.60.40.740">
    <property type="match status" value="1"/>
</dbReference>
<evidence type="ECO:0000259" key="8">
    <source>
        <dbReference type="Pfam" id="PF17802"/>
    </source>
</evidence>
<gene>
    <name evidence="9" type="ORF">GFD25_05480</name>
</gene>
<dbReference type="Pfam" id="PF17802">
    <property type="entry name" value="SpaA"/>
    <property type="match status" value="1"/>
</dbReference>
<keyword evidence="2" id="KW-0964">Secreted</keyword>
<keyword evidence="5" id="KW-0472">Membrane</keyword>
<dbReference type="EMBL" id="WHZW01000009">
    <property type="protein sequence ID" value="NEG89449.1"/>
    <property type="molecule type" value="Genomic_DNA"/>
</dbReference>
<dbReference type="GO" id="GO:0005975">
    <property type="term" value="P:carbohydrate metabolic process"/>
    <property type="evidence" value="ECO:0007669"/>
    <property type="project" value="UniProtKB-ARBA"/>
</dbReference>
<dbReference type="InterPro" id="IPR026466">
    <property type="entry name" value="Fim_isopep_form_D2_dom"/>
</dbReference>
<evidence type="ECO:0000313" key="10">
    <source>
        <dbReference type="Proteomes" id="UP000469194"/>
    </source>
</evidence>